<feature type="compositionally biased region" description="Polar residues" evidence="1">
    <location>
        <begin position="738"/>
        <end position="755"/>
    </location>
</feature>
<evidence type="ECO:0000313" key="3">
    <source>
        <dbReference type="Proteomes" id="UP000245764"/>
    </source>
</evidence>
<accession>A0A2H1GKF3</accession>
<dbReference type="EMBL" id="LT854258">
    <property type="protein sequence ID" value="SMR54053.1"/>
    <property type="molecule type" value="Genomic_DNA"/>
</dbReference>
<organism evidence="2 3">
    <name type="scientific">Zymoseptoria tritici ST99CH_1E4</name>
    <dbReference type="NCBI Taxonomy" id="1276532"/>
    <lineage>
        <taxon>Eukaryota</taxon>
        <taxon>Fungi</taxon>
        <taxon>Dikarya</taxon>
        <taxon>Ascomycota</taxon>
        <taxon>Pezizomycotina</taxon>
        <taxon>Dothideomycetes</taxon>
        <taxon>Dothideomycetidae</taxon>
        <taxon>Mycosphaerellales</taxon>
        <taxon>Mycosphaerellaceae</taxon>
        <taxon>Zymoseptoria</taxon>
    </lineage>
</organism>
<feature type="region of interest" description="Disordered" evidence="1">
    <location>
        <begin position="1028"/>
        <end position="1058"/>
    </location>
</feature>
<feature type="region of interest" description="Disordered" evidence="1">
    <location>
        <begin position="340"/>
        <end position="364"/>
    </location>
</feature>
<feature type="compositionally biased region" description="Pro residues" evidence="1">
    <location>
        <begin position="113"/>
        <end position="125"/>
    </location>
</feature>
<name>A0A2H1GKF3_ZYMTR</name>
<dbReference type="Proteomes" id="UP000245764">
    <property type="component" value="Chromosome 6"/>
</dbReference>
<feature type="compositionally biased region" description="Low complexity" evidence="1">
    <location>
        <begin position="1164"/>
        <end position="1176"/>
    </location>
</feature>
<feature type="compositionally biased region" description="Pro residues" evidence="1">
    <location>
        <begin position="1123"/>
        <end position="1133"/>
    </location>
</feature>
<feature type="compositionally biased region" description="Low complexity" evidence="1">
    <location>
        <begin position="129"/>
        <end position="147"/>
    </location>
</feature>
<sequence>MATPTQQPTWDPYPHIPGYTRQDTAGWRPQSEKNPPAAADSTWTHEDGLNLVASLTAYLGSPKCATSAPLPAQNTEVPDAVVVRKESRPNARVMAPPPRQSQQIAAGSGGVRPHPPQVRQPPALLPPGSSMAQSMSSSSVAPAVKPQQSHKFEFGGQQAIGVLRTIRNDIVSTTLWVTVRRDESGVLEMSLSGIHRIKGSPATIDQRAEMWKRVRGHEVHGQMRTDTIYQYISKLNHIATPDGTAAGIEVYGRMADAVLECILLNPTKFTINGELQPDGRIVAHLKNFNVQRALPQPGGPPGGFGQAVANVFSSRLLQRQVNHQGFLVYRLNDDENQYSRRQAPLPAPSQPQVAGKSAVRTPPVSAAAPPMVAQSASSVMSMPASDSRILPPPIDKKIRNWREQIDYRNLLEPTLYLRMFHEVNGIVMNIEGFSRHQPFDQSLIDAVKNVLSLQNIHKFNEAPPILSHSGRLTNWRNKMENFAAGQIPVQAFGREASGILNALGDQNPTTLISGKDITGLIKLKLGGIRVPPDFVNVSERCVRERYNNWQNRVGEVIPNTEDELHLIGLLHTSANASRAAYSAGHGNASLRPQGAATHADPQAQRALGLKRKTIEHSDQDTVRKVQKQSQFQNAGRVHNTQHGSSAQVSNVSHFTAQPYHTAVQAPTLPPTQEVQGVKRKLNEFSDQNDPHKAQKQLMYQTPAQAQRQTSVQATKSTAQVHNAPLPLTTASPHFAGPQTGSTTPVNVGQQTSPRNTEMPRDEETAVIPGDNADKASKPSEAANDDDLFGDIGDDLFGDGEDLFGEKIKTPQAAKQPSPPAQTMPPPGLALPPPRKYPGLTLPPTIPEARAAGIPPPLEAPRHPMPTRFNAAPASATPIPSQPAQSAEEEQTAKNKVAQEAYLASCLAKGIPPEMRHLTRIANTKHPNAPKKAEDSPHPSVAEMIRWCANGQLADKENKGPTCHQMRNFLKDGPKEWRNGIFGVGFGKVKLEERLMELYEEGILARYVSLRDGSIVLDPNAAPAVRNGASAGTAQMGQSGYHPQAPAMMPTNGYTTAPQPAQQSLLYGASYAPNYGATAATPQQSPPQPLPYGASYASSYGVPSAPRPQSQPLPYGASYAPNYGAPPAPQPHQQPLPYGASYASDYGATPPQTRTQMNTSPAPALLSTTLSNSSNTNIDPRLLASTPQPPTTTPAPTKEPRKSRAKSALNDSSASPQPGAGVKKTKKQRKADSKYTQEELAAMQEFLIVNNGALGKQRGMNAKIEEAELVGMVKAAEMTKASQEGGTMGRRDSGVGGLLGDEFYAEFGTEEEEA</sequence>
<reference evidence="3" key="1">
    <citation type="submission" date="2017-05" db="EMBL/GenBank/DDBJ databases">
        <authorList>
            <person name="Song R."/>
            <person name="Chenine A.L."/>
            <person name="Ruprecht R.M."/>
        </authorList>
    </citation>
    <scope>NUCLEOTIDE SEQUENCE [LARGE SCALE GENOMIC DNA]</scope>
</reference>
<feature type="compositionally biased region" description="Acidic residues" evidence="1">
    <location>
        <begin position="782"/>
        <end position="802"/>
    </location>
</feature>
<dbReference type="PANTHER" id="PTHR48125:SF10">
    <property type="entry name" value="OS12G0136300 PROTEIN"/>
    <property type="match status" value="1"/>
</dbReference>
<feature type="region of interest" description="Disordered" evidence="1">
    <location>
        <begin position="725"/>
        <end position="895"/>
    </location>
</feature>
<protein>
    <submittedName>
        <fullName evidence="2">Uncharacterized protein</fullName>
    </submittedName>
</protein>
<evidence type="ECO:0000256" key="1">
    <source>
        <dbReference type="SAM" id="MobiDB-lite"/>
    </source>
</evidence>
<feature type="compositionally biased region" description="Polar residues" evidence="1">
    <location>
        <begin position="1149"/>
        <end position="1160"/>
    </location>
</feature>
<feature type="region of interest" description="Disordered" evidence="1">
    <location>
        <begin position="1"/>
        <end position="44"/>
    </location>
</feature>
<gene>
    <name evidence="2" type="ORF">ZT1E4_G6919</name>
</gene>
<dbReference type="PANTHER" id="PTHR48125">
    <property type="entry name" value="LP07818P1"/>
    <property type="match status" value="1"/>
</dbReference>
<feature type="region of interest" description="Disordered" evidence="1">
    <location>
        <begin position="1100"/>
        <end position="1235"/>
    </location>
</feature>
<feature type="compositionally biased region" description="Pro residues" evidence="1">
    <location>
        <begin position="816"/>
        <end position="835"/>
    </location>
</feature>
<feature type="region of interest" description="Disordered" evidence="1">
    <location>
        <begin position="86"/>
        <end position="148"/>
    </location>
</feature>
<evidence type="ECO:0000313" key="2">
    <source>
        <dbReference type="EMBL" id="SMR54053.1"/>
    </source>
</evidence>
<proteinExistence type="predicted"/>